<reference evidence="2 3" key="1">
    <citation type="journal article" date="2016" name="Nat. Commun.">
        <title>Thousands of microbial genomes shed light on interconnected biogeochemical processes in an aquifer system.</title>
        <authorList>
            <person name="Anantharaman K."/>
            <person name="Brown C.T."/>
            <person name="Hug L.A."/>
            <person name="Sharon I."/>
            <person name="Castelle C.J."/>
            <person name="Probst A.J."/>
            <person name="Thomas B.C."/>
            <person name="Singh A."/>
            <person name="Wilkins M.J."/>
            <person name="Karaoz U."/>
            <person name="Brodie E.L."/>
            <person name="Williams K.H."/>
            <person name="Hubbard S.S."/>
            <person name="Banfield J.F."/>
        </authorList>
    </citation>
    <scope>NUCLEOTIDE SEQUENCE [LARGE SCALE GENOMIC DNA]</scope>
</reference>
<dbReference type="Gene3D" id="3.40.109.10">
    <property type="entry name" value="NADH Oxidase"/>
    <property type="match status" value="1"/>
</dbReference>
<accession>A0A1F5R2E7</accession>
<dbReference type="EMBL" id="MFFM01000049">
    <property type="protein sequence ID" value="OGF08091.1"/>
    <property type="molecule type" value="Genomic_DNA"/>
</dbReference>
<evidence type="ECO:0000313" key="2">
    <source>
        <dbReference type="EMBL" id="OGF08091.1"/>
    </source>
</evidence>
<dbReference type="PANTHER" id="PTHR43745:SF2">
    <property type="entry name" value="NITROREDUCTASE MJ1384-RELATED"/>
    <property type="match status" value="1"/>
</dbReference>
<dbReference type="SUPFAM" id="SSF55469">
    <property type="entry name" value="FMN-dependent nitroreductase-like"/>
    <property type="match status" value="1"/>
</dbReference>
<evidence type="ECO:0000313" key="3">
    <source>
        <dbReference type="Proteomes" id="UP000177230"/>
    </source>
</evidence>
<protein>
    <submittedName>
        <fullName evidence="2">Nitroreductase</fullName>
    </submittedName>
</protein>
<gene>
    <name evidence="2" type="ORF">A2024_05020</name>
</gene>
<dbReference type="InterPro" id="IPR020051">
    <property type="entry name" value="SagB-type_dehydrogenase"/>
</dbReference>
<dbReference type="InterPro" id="IPR029479">
    <property type="entry name" value="Nitroreductase"/>
</dbReference>
<name>A0A1F5R2E7_9BACT</name>
<dbReference type="PANTHER" id="PTHR43745">
    <property type="entry name" value="NITROREDUCTASE MJ1384-RELATED"/>
    <property type="match status" value="1"/>
</dbReference>
<dbReference type="CDD" id="cd02142">
    <property type="entry name" value="McbC_SagB-like_oxidoreductase"/>
    <property type="match status" value="1"/>
</dbReference>
<dbReference type="AlphaFoldDB" id="A0A1F5R2E7"/>
<dbReference type="NCBIfam" id="TIGR03605">
    <property type="entry name" value="antibiot_sagB"/>
    <property type="match status" value="1"/>
</dbReference>
<comment type="caution">
    <text evidence="2">The sequence shown here is derived from an EMBL/GenBank/DDBJ whole genome shotgun (WGS) entry which is preliminary data.</text>
</comment>
<sequence length="202" mass="22008">MISLPAPSLTGKMPLEESLFKRRSVRDYADRPVTIAEISQLLWAAQGITTNKGNRTAPSAGACYPLVIYLAAGNVDSLRPGLYRYLPEPHQLEIISKGDIRESFSAAALGQKSIRSAPATIVIIVSYDKIDSRYKDRKIRYADMEAGHVGQNISLQAVALGLGTVMVGAFDDRSLKAVLNLGNQEVPLYLIPVGKPEIKKAR</sequence>
<organism evidence="2 3">
    <name type="scientific">Candidatus Edwardsbacteria bacterium GWF2_54_11</name>
    <dbReference type="NCBI Taxonomy" id="1817851"/>
    <lineage>
        <taxon>Bacteria</taxon>
        <taxon>Candidatus Edwardsiibacteriota</taxon>
    </lineage>
</organism>
<dbReference type="Pfam" id="PF00881">
    <property type="entry name" value="Nitroreductase"/>
    <property type="match status" value="1"/>
</dbReference>
<dbReference type="GO" id="GO:0016491">
    <property type="term" value="F:oxidoreductase activity"/>
    <property type="evidence" value="ECO:0007669"/>
    <property type="project" value="InterPro"/>
</dbReference>
<evidence type="ECO:0000259" key="1">
    <source>
        <dbReference type="Pfam" id="PF00881"/>
    </source>
</evidence>
<feature type="domain" description="Nitroreductase" evidence="1">
    <location>
        <begin position="21"/>
        <end position="195"/>
    </location>
</feature>
<dbReference type="InterPro" id="IPR052544">
    <property type="entry name" value="Bacteriocin_Proc_Enz"/>
</dbReference>
<dbReference type="Proteomes" id="UP000177230">
    <property type="component" value="Unassembled WGS sequence"/>
</dbReference>
<proteinExistence type="predicted"/>
<dbReference type="InterPro" id="IPR000415">
    <property type="entry name" value="Nitroreductase-like"/>
</dbReference>